<evidence type="ECO:0000313" key="2">
    <source>
        <dbReference type="Proteomes" id="UP000798662"/>
    </source>
</evidence>
<dbReference type="EMBL" id="CM020618">
    <property type="protein sequence ID" value="KAK1858904.1"/>
    <property type="molecule type" value="Genomic_DNA"/>
</dbReference>
<dbReference type="Proteomes" id="UP000798662">
    <property type="component" value="Chromosome 1"/>
</dbReference>
<name>A0ACC3BLP8_PYRYE</name>
<comment type="caution">
    <text evidence="1">The sequence shown here is derived from an EMBL/GenBank/DDBJ whole genome shotgun (WGS) entry which is preliminary data.</text>
</comment>
<sequence>MVLNEGGRSRLTQSRSARLSPAVAKVVVTPRAKTPWQSWEASASRSDGDVGSSASSPAGAATAGSDAGSASRADAEDLSRDRNLRRSFLRGRSSQPFLRSRESAMSSSAAPSRHRSSMGDLPYRRSGAAAASTPVVSSTRLSAATPQPSLHRTGRSSAPAGGALSLSKLTAALPVQAQLTLTDALASVAAAPEDYAQYAPYLVMTSRFLDDAPSFYPILGLSDPAIATHVGLFARMFHCPQVDMRLPGFLSPAHRRLAFLTASAAFGCDYCTAHACVFGDMLKGSLARQAGGRRFDSSASWAVATAALGGAVPSSGTDLRSSTPSLSSRVRESAASTASSSMGSIGGLGSPAADETDPLPPADRAIVRYARAAVARPPEASTLRALAAAVVSEVGPGGLEVINAVCAFSGALNTVMDIMGAKIEAAAQRYAATALPSVVSPELPWMPDAHHFNNSPDALLLLYATGETPSPTAETVSPFHSPSLSTSRGKAVSLRPAQLPRTGTSGSTRASAWLKRPASNIASLGRTLPAAASGLLIERRLYAGIPSSASGIRRWVDARLGTKAAQFLRSVGGVELARAWCFGLRENVTVAVGEPPSSRLSQPGNRAWSAVERAAFVFAFAVVTGSAALADASVVLGSHVTGQPSAAVRETFEAFGAGGDLGSRGGGRKDMQAGRRLVMASAAGMGNVHGALVEELTSTCTPAAILELGSLLSFAEMWRRLEVLFGDAAEVELGR</sequence>
<organism evidence="1 2">
    <name type="scientific">Pyropia yezoensis</name>
    <name type="common">Susabi-nori</name>
    <name type="synonym">Porphyra yezoensis</name>
    <dbReference type="NCBI Taxonomy" id="2788"/>
    <lineage>
        <taxon>Eukaryota</taxon>
        <taxon>Rhodophyta</taxon>
        <taxon>Bangiophyceae</taxon>
        <taxon>Bangiales</taxon>
        <taxon>Bangiaceae</taxon>
        <taxon>Pyropia</taxon>
    </lineage>
</organism>
<keyword evidence="2" id="KW-1185">Reference proteome</keyword>
<evidence type="ECO:0000313" key="1">
    <source>
        <dbReference type="EMBL" id="KAK1858904.1"/>
    </source>
</evidence>
<proteinExistence type="predicted"/>
<gene>
    <name evidence="1" type="ORF">I4F81_001503</name>
</gene>
<accession>A0ACC3BLP8</accession>
<protein>
    <submittedName>
        <fullName evidence="1">Uncharacterized protein</fullName>
    </submittedName>
</protein>
<reference evidence="1" key="1">
    <citation type="submission" date="2019-11" db="EMBL/GenBank/DDBJ databases">
        <title>Nori genome reveals adaptations in red seaweeds to the harsh intertidal environment.</title>
        <authorList>
            <person name="Wang D."/>
            <person name="Mao Y."/>
        </authorList>
    </citation>
    <scope>NUCLEOTIDE SEQUENCE</scope>
    <source>
        <tissue evidence="1">Gametophyte</tissue>
    </source>
</reference>